<dbReference type="GeneID" id="117639643"/>
<evidence type="ECO:0000256" key="2">
    <source>
        <dbReference type="SAM" id="SignalP"/>
    </source>
</evidence>
<name>A0A6P8XWJ4_THRPL</name>
<organism evidence="4">
    <name type="scientific">Thrips palmi</name>
    <name type="common">Melon thrips</name>
    <dbReference type="NCBI Taxonomy" id="161013"/>
    <lineage>
        <taxon>Eukaryota</taxon>
        <taxon>Metazoa</taxon>
        <taxon>Ecdysozoa</taxon>
        <taxon>Arthropoda</taxon>
        <taxon>Hexapoda</taxon>
        <taxon>Insecta</taxon>
        <taxon>Pterygota</taxon>
        <taxon>Neoptera</taxon>
        <taxon>Paraneoptera</taxon>
        <taxon>Thysanoptera</taxon>
        <taxon>Terebrantia</taxon>
        <taxon>Thripoidea</taxon>
        <taxon>Thripidae</taxon>
        <taxon>Thrips</taxon>
    </lineage>
</organism>
<reference evidence="4" key="1">
    <citation type="submission" date="2025-08" db="UniProtKB">
        <authorList>
            <consortium name="RefSeq"/>
        </authorList>
    </citation>
    <scope>IDENTIFICATION</scope>
    <source>
        <tissue evidence="4">Total insect</tissue>
    </source>
</reference>
<gene>
    <name evidence="4" type="primary">LOC117639643</name>
</gene>
<feature type="chain" id="PRO_5028279824" evidence="2">
    <location>
        <begin position="25"/>
        <end position="196"/>
    </location>
</feature>
<dbReference type="RefSeq" id="XP_034231403.1">
    <property type="nucleotide sequence ID" value="XM_034375512.1"/>
</dbReference>
<dbReference type="Proteomes" id="UP000515158">
    <property type="component" value="Unplaced"/>
</dbReference>
<dbReference type="InterPro" id="IPR036846">
    <property type="entry name" value="GM2-AP_sf"/>
</dbReference>
<keyword evidence="1 2" id="KW-0732">Signal</keyword>
<dbReference type="Gene3D" id="2.70.220.10">
    <property type="entry name" value="Ganglioside GM2 activator"/>
    <property type="match status" value="1"/>
</dbReference>
<keyword evidence="3" id="KW-1185">Reference proteome</keyword>
<dbReference type="PANTHER" id="PTHR21112:SF0">
    <property type="entry name" value="CHEMOSENSORY PROTEIN A 29A-RELATED"/>
    <property type="match status" value="1"/>
</dbReference>
<dbReference type="PANTHER" id="PTHR21112">
    <property type="entry name" value="CHEMOSENSORY PROTEIN A 29A-RELATED"/>
    <property type="match status" value="1"/>
</dbReference>
<dbReference type="InParanoid" id="A0A6P8XWJ4"/>
<evidence type="ECO:0000313" key="4">
    <source>
        <dbReference type="RefSeq" id="XP_034231403.1"/>
    </source>
</evidence>
<sequence length="196" mass="22628">MASLLRFLAVWIVVPLVAFQRSQGKSINSFAGPYIVYVNTFEMCPSDGTHTSHLRLSHFNPARPFSRQTLTGNVTLRKDFTDNYMIFVDLATRSNNQWKENAFIMNFPKVGCSTWREQVPEFFHFFANISGASEDKNKPCRIPAGEYIFKNEPMKWRTPNFKVMPYGRYRMRIKIRDGPTVVGCNELDCEAIPRPS</sequence>
<dbReference type="AlphaFoldDB" id="A0A6P8XWJ4"/>
<proteinExistence type="predicted"/>
<evidence type="ECO:0000313" key="3">
    <source>
        <dbReference type="Proteomes" id="UP000515158"/>
    </source>
</evidence>
<dbReference type="KEGG" id="tpal:117639643"/>
<accession>A0A6P8XWJ4</accession>
<protein>
    <submittedName>
        <fullName evidence="4">Uncharacterized protein LOC117639643</fullName>
    </submittedName>
</protein>
<feature type="signal peptide" evidence="2">
    <location>
        <begin position="1"/>
        <end position="24"/>
    </location>
</feature>
<evidence type="ECO:0000256" key="1">
    <source>
        <dbReference type="ARBA" id="ARBA00022729"/>
    </source>
</evidence>